<evidence type="ECO:0000313" key="3">
    <source>
        <dbReference type="Proteomes" id="UP000175989"/>
    </source>
</evidence>
<reference evidence="3" key="1">
    <citation type="journal article" date="2016" name="Front. Microbiol.">
        <title>Molecular Keys to the Janthinobacterium and Duganella spp. Interaction with the Plant Pathogen Fusarium graminearum.</title>
        <authorList>
            <person name="Haack F.S."/>
            <person name="Poehlein A."/>
            <person name="Kroger C."/>
            <person name="Voigt C.A."/>
            <person name="Piepenbring M."/>
            <person name="Bode H.B."/>
            <person name="Daniel R."/>
            <person name="Schafer W."/>
            <person name="Streit W.R."/>
        </authorList>
    </citation>
    <scope>NUCLEOTIDE SEQUENCE [LARGE SCALE GENOMIC DNA]</scope>
    <source>
        <strain evidence="3">T54</strain>
    </source>
</reference>
<gene>
    <name evidence="2" type="ORF">DUPY_38580</name>
</gene>
<proteinExistence type="predicted"/>
<evidence type="ECO:0000313" key="2">
    <source>
        <dbReference type="EMBL" id="OEZ96770.1"/>
    </source>
</evidence>
<comment type="caution">
    <text evidence="2">The sequence shown here is derived from an EMBL/GenBank/DDBJ whole genome shotgun (WGS) entry which is preliminary data.</text>
</comment>
<protein>
    <recommendedName>
        <fullName evidence="4">DUF922 domain-containing protein</fullName>
    </recommendedName>
</protein>
<dbReference type="EMBL" id="LROM01000106">
    <property type="protein sequence ID" value="OEZ96770.1"/>
    <property type="molecule type" value="Genomic_DNA"/>
</dbReference>
<keyword evidence="1" id="KW-0732">Signal</keyword>
<feature type="chain" id="PRO_5009206892" description="DUF922 domain-containing protein" evidence="1">
    <location>
        <begin position="29"/>
        <end position="242"/>
    </location>
</feature>
<keyword evidence="3" id="KW-1185">Reference proteome</keyword>
<feature type="signal peptide" evidence="1">
    <location>
        <begin position="1"/>
        <end position="28"/>
    </location>
</feature>
<dbReference type="AlphaFoldDB" id="A0A1E7WEM9"/>
<sequence>MRVLAISAALAVLVSGAAGVLVPKQAIAAAAARTPFQVRCEDTISKTISVLSTRSNGFTINNQLPYRALTLKTGSIDGRRETLGLTVTRAQYSATLGGPMLQDPVSGYECVAPKVELKLNYAPVLIYVGNEFAPGTCAYNVILEHEQRHLQAYMDNLVRVEKVVRAALEKRFDARPLYAPSGTAQSALQHEINSVWFPFIKAEFDKGNVEQAKIDTPQEYARLAETCNGDIRRIIEQRRRKQ</sequence>
<evidence type="ECO:0000256" key="1">
    <source>
        <dbReference type="SAM" id="SignalP"/>
    </source>
</evidence>
<dbReference type="OrthoDB" id="9180663at2"/>
<accession>A0A1E7WEM9</accession>
<dbReference type="PATRIC" id="fig|762836.4.peg.3980"/>
<name>A0A1E7WEM9_9BURK</name>
<dbReference type="Proteomes" id="UP000175989">
    <property type="component" value="Unassembled WGS sequence"/>
</dbReference>
<evidence type="ECO:0008006" key="4">
    <source>
        <dbReference type="Google" id="ProtNLM"/>
    </source>
</evidence>
<organism evidence="2 3">
    <name type="scientific">Duganella phyllosphaerae</name>
    <dbReference type="NCBI Taxonomy" id="762836"/>
    <lineage>
        <taxon>Bacteria</taxon>
        <taxon>Pseudomonadati</taxon>
        <taxon>Pseudomonadota</taxon>
        <taxon>Betaproteobacteria</taxon>
        <taxon>Burkholderiales</taxon>
        <taxon>Oxalobacteraceae</taxon>
        <taxon>Telluria group</taxon>
        <taxon>Duganella</taxon>
    </lineage>
</organism>